<evidence type="ECO:0000313" key="2">
    <source>
        <dbReference type="Proteomes" id="UP000693738"/>
    </source>
</evidence>
<dbReference type="Proteomes" id="UP000693738">
    <property type="component" value="Unassembled WGS sequence"/>
</dbReference>
<evidence type="ECO:0000313" key="1">
    <source>
        <dbReference type="EMBL" id="CAG7559763.1"/>
    </source>
</evidence>
<organism evidence="1 2">
    <name type="scientific">Fusarium equiseti</name>
    <name type="common">Fusarium scirpi</name>
    <dbReference type="NCBI Taxonomy" id="61235"/>
    <lineage>
        <taxon>Eukaryota</taxon>
        <taxon>Fungi</taxon>
        <taxon>Dikarya</taxon>
        <taxon>Ascomycota</taxon>
        <taxon>Pezizomycotina</taxon>
        <taxon>Sordariomycetes</taxon>
        <taxon>Hypocreomycetidae</taxon>
        <taxon>Hypocreales</taxon>
        <taxon>Nectriaceae</taxon>
        <taxon>Fusarium</taxon>
        <taxon>Fusarium incarnatum-equiseti species complex</taxon>
    </lineage>
</organism>
<name>A0A8J2NCY1_FUSEQ</name>
<comment type="caution">
    <text evidence="1">The sequence shown here is derived from an EMBL/GenBank/DDBJ whole genome shotgun (WGS) entry which is preliminary data.</text>
</comment>
<reference evidence="1" key="1">
    <citation type="submission" date="2021-05" db="EMBL/GenBank/DDBJ databases">
        <authorList>
            <person name="Khan N."/>
        </authorList>
    </citation>
    <scope>NUCLEOTIDE SEQUENCE</scope>
</reference>
<gene>
    <name evidence="1" type="ORF">FEQUK3_LOCUS5503</name>
</gene>
<protein>
    <submittedName>
        <fullName evidence="1">Uncharacterized protein</fullName>
    </submittedName>
</protein>
<accession>A0A8J2NCY1</accession>
<proteinExistence type="predicted"/>
<sequence length="250" mass="29028">MMILDKTLYGPAYVESLVARNPGLVTSKTCNRKTLPLEVWYMILDTITNDQSQHDFAFVRANSIEMGGKRGRALVCDRVNRWASLGALRNEHEAEEVNMYLARPDLTFRLLPNPFRFDGASQPWEIPTLLFSSKIKSLHVEITVPDFIKHFEDGGCRCCHNSRTIRRQIYKEIDSQRGFSRVRWSMFMPVMCPVFVGLEAFEGCTQVFRRSSSRAYLAWLREELKKLLEMEEPFNQYLAENIRVTFGMLP</sequence>
<dbReference type="AlphaFoldDB" id="A0A8J2NCY1"/>
<dbReference type="EMBL" id="CAJSTJ010000130">
    <property type="protein sequence ID" value="CAG7559763.1"/>
    <property type="molecule type" value="Genomic_DNA"/>
</dbReference>